<gene>
    <name evidence="1" type="ORF">DSM112329_03639</name>
</gene>
<dbReference type="AlphaFoldDB" id="A0AAU7AYQ9"/>
<proteinExistence type="predicted"/>
<evidence type="ECO:0000313" key="1">
    <source>
        <dbReference type="EMBL" id="XAY06762.1"/>
    </source>
</evidence>
<sequence>MTGRPHPIDEFVTVRVIGDPGGNPPDWVKEAWIGIEFDAVRFEGKARIGSSRGRAWFAKTRRGGWSVPADEAVAALAAAGRTEAADWWIATGQVDRFATLIFHAESCVPVETPGPDGVPGNGRPLS</sequence>
<dbReference type="EMBL" id="CP114014">
    <property type="protein sequence ID" value="XAY06762.1"/>
    <property type="molecule type" value="Genomic_DNA"/>
</dbReference>
<dbReference type="KEGG" id="parq:DSM112329_03639"/>
<protein>
    <submittedName>
        <fullName evidence="1">Uncharacterized protein</fullName>
    </submittedName>
</protein>
<organism evidence="1">
    <name type="scientific">Paraconexibacter sp. AEG42_29</name>
    <dbReference type="NCBI Taxonomy" id="2997339"/>
    <lineage>
        <taxon>Bacteria</taxon>
        <taxon>Bacillati</taxon>
        <taxon>Actinomycetota</taxon>
        <taxon>Thermoleophilia</taxon>
        <taxon>Solirubrobacterales</taxon>
        <taxon>Paraconexibacteraceae</taxon>
        <taxon>Paraconexibacter</taxon>
    </lineage>
</organism>
<name>A0AAU7AYQ9_9ACTN</name>
<reference evidence="1" key="1">
    <citation type="submission" date="2022-12" db="EMBL/GenBank/DDBJ databases">
        <title>Paraconexibacter alkalitolerans sp. nov. and Baekduia alba sp. nov., isolated from soil and emended description of the genera Paraconexibacter (Chun et al., 2020) and Baekduia (An et al., 2020).</title>
        <authorList>
            <person name="Vieira S."/>
            <person name="Huber K.J."/>
            <person name="Geppert A."/>
            <person name="Wolf J."/>
            <person name="Neumann-Schaal M."/>
            <person name="Muesken M."/>
            <person name="Overmann J."/>
        </authorList>
    </citation>
    <scope>NUCLEOTIDE SEQUENCE</scope>
    <source>
        <strain evidence="1">AEG42_29</strain>
    </source>
</reference>
<accession>A0AAU7AYQ9</accession>
<dbReference type="RefSeq" id="WP_354697980.1">
    <property type="nucleotide sequence ID" value="NZ_CP114014.1"/>
</dbReference>